<feature type="compositionally biased region" description="Polar residues" evidence="1">
    <location>
        <begin position="1316"/>
        <end position="1333"/>
    </location>
</feature>
<dbReference type="InterPro" id="IPR024606">
    <property type="entry name" value="KIAA1549"/>
</dbReference>
<dbReference type="PANTHER" id="PTHR21590">
    <property type="entry name" value="SEA DOMAIN-CONTAINING PROTEIN"/>
    <property type="match status" value="1"/>
</dbReference>
<keyword evidence="2" id="KW-0812">Transmembrane</keyword>
<keyword evidence="2" id="KW-1133">Transmembrane helix</keyword>
<organism evidence="3 4">
    <name type="scientific">Ficedula albicollis</name>
    <name type="common">Collared flycatcher</name>
    <name type="synonym">Muscicapa albicollis</name>
    <dbReference type="NCBI Taxonomy" id="59894"/>
    <lineage>
        <taxon>Eukaryota</taxon>
        <taxon>Metazoa</taxon>
        <taxon>Chordata</taxon>
        <taxon>Craniata</taxon>
        <taxon>Vertebrata</taxon>
        <taxon>Euteleostomi</taxon>
        <taxon>Archelosauria</taxon>
        <taxon>Archosauria</taxon>
        <taxon>Dinosauria</taxon>
        <taxon>Saurischia</taxon>
        <taxon>Theropoda</taxon>
        <taxon>Coelurosauria</taxon>
        <taxon>Aves</taxon>
        <taxon>Neognathae</taxon>
        <taxon>Neoaves</taxon>
        <taxon>Telluraves</taxon>
        <taxon>Australaves</taxon>
        <taxon>Passeriformes</taxon>
        <taxon>Muscicapidae</taxon>
        <taxon>Ficedula</taxon>
    </lineage>
</organism>
<evidence type="ECO:0000256" key="2">
    <source>
        <dbReference type="SAM" id="Phobius"/>
    </source>
</evidence>
<sequence>MSTSRCILQDFLRIFMHSENNNKKILLVLPNLMHFVLGFVATTLHSGEEYAHFPYYFTGIRQQHISDAPSTGSFPNWRSILSPTRPSTETKTPSVADISLGQTLENADLLQMIRTTLTGARARTLEQMHLSPSLYQGSGSSAPQDPAELSAESPLRPSSPDADDTAALTGLPQLGMFSPFLPTTNFTHSVLTVLSGVSSGAIPTVETSEAKPLTRKPSPASPVPASPFLSLGTANTPLPSVMALSTPTQTLTKNSTATKLPPDLSSAGAQADVAFAMRNMSASPLDTPALLTTPRKTATVPDTQRPPSSDITQRPPPYPLTMTAALASITASAKTTRLPPPAAGLSPAPPGTAFANMTAAPSLDCRLSANMMVKTVLFLNTRRMMISNAFRDSVRKGLNQVLRQAFNQNVSAQVEVLEQSSNLTVGYYVTRGRLVFTPAAVTEKLLAYGIANATADMRQHVPHLQALVALALPWQPQPAYHFQLKTELQFVGQTDNIQSCKFVQTMEQRLQRAFQDAERKVLNTSNNLTVQILNTSNVSQAVTLFYVVKNQSTTLNGTISSNLLNQLSAELVGFYLTYPPLTIAESLEYPNLDVSESTRDYWVITVIQGVDIALLGLNNQSFARLMEQRLAPLFMMSHQQGRRFRRATTVGSYTVQMVKIQRIPGPKEPAELTYYTLYNGKPLLGTAAAKILSTVDSQRMALTLGYVIQVQADPVVKNPPNNLWIIAAVLAPIAVVTVIIIIITAVLCRKNKNDFKPDTMMNLPQRAKPVQGFDYAKQHLGQQGAEDEVLPVTQETVILPLPVRDAPASQERETTQDGSTIKTAKSNETRKSPSPSQSGSILSNGSGKPSSGRSSLQKVMAPQKAAKEEGRKRNVAVSDEEEGGILFDNAAKAAADPFDTSSGSVQLIAIKPVPLPAAHAASDRSHQSAIINGEVNKALKQKSDIEHYRNKLRLKAKRKGYYDFPQVDNNKALTDRKRMYEKNQKELDHILDPDADVSSPFAEPKNRQPLKNSVYRSRQSLNSPSPGETEMDLLVTRERPRRGIRNSGYDTEPELIEETNVDRVAEPRNYGRGRQGAKGHSETSTLSSQPSIDEVRQQMHMLLEEAFSLASAGHGGQPRQQDAYGSAPHLPYSEVVTSAPGTMSRPRAGVQWVPTYRPEVYQYSLPRPAYRFSQLPEMVMGSPPPPVPPRTGPVAVASLRSRSTSDIGSKVRIPESSGADQAQHHDQTPFAAGSRAPMSVGPLDQSAFHSGNTVPAVFAIPANRPGFTGYFIPTPPTAYRNQAWMPYAGENELPGQWADSVPLPGYIEAYPRPRYQHSSPSRLPRQYSQQGSLHPSLEQAPLASAAASQHSLADNDPSDAPLTNISTAALVKAIREEVAKLAKKQTDMFEFQV</sequence>
<name>U3K837_FICAL</name>
<feature type="compositionally biased region" description="Low complexity" evidence="1">
    <location>
        <begin position="1335"/>
        <end position="1352"/>
    </location>
</feature>
<proteinExistence type="predicted"/>
<evidence type="ECO:0000256" key="1">
    <source>
        <dbReference type="SAM" id="MobiDB-lite"/>
    </source>
</evidence>
<feature type="compositionally biased region" description="Polar residues" evidence="1">
    <location>
        <begin position="1009"/>
        <end position="1026"/>
    </location>
</feature>
<feature type="compositionally biased region" description="Polar residues" evidence="1">
    <location>
        <begin position="848"/>
        <end position="857"/>
    </location>
</feature>
<feature type="compositionally biased region" description="Polar residues" evidence="1">
    <location>
        <begin position="1082"/>
        <end position="1091"/>
    </location>
</feature>
<accession>U3K837</accession>
<reference evidence="3 4" key="1">
    <citation type="journal article" date="2012" name="Nature">
        <title>The genomic landscape of species divergence in Ficedula flycatchers.</title>
        <authorList>
            <person name="Ellegren H."/>
            <person name="Smeds L."/>
            <person name="Burri R."/>
            <person name="Olason P.I."/>
            <person name="Backstrom N."/>
            <person name="Kawakami T."/>
            <person name="Kunstner A."/>
            <person name="Makinen H."/>
            <person name="Nadachowska-Brzyska K."/>
            <person name="Qvarnstrom A."/>
            <person name="Uebbing S."/>
            <person name="Wolf J.B."/>
        </authorList>
    </citation>
    <scope>NUCLEOTIDE SEQUENCE [LARGE SCALE GENOMIC DNA]</scope>
</reference>
<dbReference type="STRING" id="59894.ENSFALP00000011191"/>
<feature type="region of interest" description="Disordered" evidence="1">
    <location>
        <begin position="207"/>
        <end position="228"/>
    </location>
</feature>
<evidence type="ECO:0000313" key="3">
    <source>
        <dbReference type="Ensembl" id="ENSFALP00000011191.2"/>
    </source>
</evidence>
<feature type="compositionally biased region" description="Polar residues" evidence="1">
    <location>
        <begin position="295"/>
        <end position="312"/>
    </location>
</feature>
<feature type="region of interest" description="Disordered" evidence="1">
    <location>
        <begin position="133"/>
        <end position="167"/>
    </location>
</feature>
<dbReference type="Proteomes" id="UP000016665">
    <property type="component" value="Chromosome 5"/>
</dbReference>
<dbReference type="Ensembl" id="ENSFALT00000011236.2">
    <property type="protein sequence ID" value="ENSFALP00000011191.2"/>
    <property type="gene ID" value="ENSFALG00000010724.2"/>
</dbReference>
<evidence type="ECO:0000313" key="4">
    <source>
        <dbReference type="Proteomes" id="UP000016665"/>
    </source>
</evidence>
<dbReference type="Pfam" id="PF12877">
    <property type="entry name" value="KIAA1549"/>
    <property type="match status" value="1"/>
</dbReference>
<feature type="region of interest" description="Disordered" evidence="1">
    <location>
        <begin position="988"/>
        <end position="1091"/>
    </location>
</feature>
<feature type="compositionally biased region" description="Low complexity" evidence="1">
    <location>
        <begin position="832"/>
        <end position="847"/>
    </location>
</feature>
<protein>
    <submittedName>
        <fullName evidence="3">KIAA1549 like</fullName>
    </submittedName>
</protein>
<feature type="compositionally biased region" description="Polar residues" evidence="1">
    <location>
        <begin position="133"/>
        <end position="143"/>
    </location>
</feature>
<keyword evidence="2" id="KW-0472">Membrane</keyword>
<feature type="region of interest" description="Disordered" evidence="1">
    <location>
        <begin position="295"/>
        <end position="318"/>
    </location>
</feature>
<feature type="region of interest" description="Disordered" evidence="1">
    <location>
        <begin position="800"/>
        <end position="879"/>
    </location>
</feature>
<dbReference type="HOGENOM" id="CLU_002284_2_1_1"/>
<reference evidence="3" key="2">
    <citation type="submission" date="2025-08" db="UniProtKB">
        <authorList>
            <consortium name="Ensembl"/>
        </authorList>
    </citation>
    <scope>IDENTIFICATION</scope>
</reference>
<feature type="transmembrane region" description="Helical" evidence="2">
    <location>
        <begin position="723"/>
        <end position="747"/>
    </location>
</feature>
<feature type="region of interest" description="Disordered" evidence="1">
    <location>
        <begin position="1200"/>
        <end position="1244"/>
    </location>
</feature>
<dbReference type="GeneTree" id="ENSGT00530000063472"/>
<dbReference type="PANTHER" id="PTHR21590:SF3">
    <property type="entry name" value="UPF0606 PROTEIN KIAA1549L"/>
    <property type="match status" value="1"/>
</dbReference>
<dbReference type="eggNOG" id="ENOG502QU24">
    <property type="taxonomic scope" value="Eukaryota"/>
</dbReference>
<feature type="region of interest" description="Disordered" evidence="1">
    <location>
        <begin position="1312"/>
        <end position="1361"/>
    </location>
</feature>
<reference evidence="3" key="3">
    <citation type="submission" date="2025-09" db="UniProtKB">
        <authorList>
            <consortium name="Ensembl"/>
        </authorList>
    </citation>
    <scope>IDENTIFICATION</scope>
</reference>
<keyword evidence="4" id="KW-1185">Reference proteome</keyword>
<gene>
    <name evidence="3" type="primary">KIAA1549L</name>
</gene>